<dbReference type="PROSITE" id="PS50007">
    <property type="entry name" value="PIPLC_X_DOMAIN"/>
    <property type="match status" value="1"/>
</dbReference>
<dbReference type="OrthoDB" id="1058301at2759"/>
<dbReference type="FunFam" id="3.20.20.190:FF:000032">
    <property type="entry name" value="Glycerophosphoryl diester phosphodiesterase, putative"/>
    <property type="match status" value="1"/>
</dbReference>
<dbReference type="Proteomes" id="UP000440578">
    <property type="component" value="Unassembled WGS sequence"/>
</dbReference>
<gene>
    <name evidence="5" type="primary">GPCPD1_1</name>
    <name evidence="5" type="ORF">FJT64_017626</name>
</gene>
<dbReference type="SMART" id="SM01065">
    <property type="entry name" value="CBM_2"/>
    <property type="match status" value="1"/>
</dbReference>
<evidence type="ECO:0000259" key="4">
    <source>
        <dbReference type="PROSITE" id="PS51704"/>
    </source>
</evidence>
<evidence type="ECO:0000313" key="6">
    <source>
        <dbReference type="Proteomes" id="UP000440578"/>
    </source>
</evidence>
<dbReference type="Gene3D" id="3.20.20.190">
    <property type="entry name" value="Phosphatidylinositol (PI) phosphodiesterase"/>
    <property type="match status" value="1"/>
</dbReference>
<dbReference type="InterPro" id="IPR051578">
    <property type="entry name" value="GDPD"/>
</dbReference>
<dbReference type="PANTHER" id="PTHR22958:SF1">
    <property type="entry name" value="GLYCEROPHOSPHOCHOLINE PHOSPHODIESTERASE GPCPD1"/>
    <property type="match status" value="1"/>
</dbReference>
<evidence type="ECO:0000256" key="2">
    <source>
        <dbReference type="ARBA" id="ARBA00022801"/>
    </source>
</evidence>
<dbReference type="PROSITE" id="PS51704">
    <property type="entry name" value="GP_PDE"/>
    <property type="match status" value="1"/>
</dbReference>
<dbReference type="GO" id="GO:0046475">
    <property type="term" value="P:glycerophospholipid catabolic process"/>
    <property type="evidence" value="ECO:0007669"/>
    <property type="project" value="TreeGrafter"/>
</dbReference>
<dbReference type="Pfam" id="PF03009">
    <property type="entry name" value="GDPD"/>
    <property type="match status" value="1"/>
</dbReference>
<dbReference type="GO" id="GO:0047389">
    <property type="term" value="F:glycerophosphocholine phosphodiesterase activity"/>
    <property type="evidence" value="ECO:0007669"/>
    <property type="project" value="TreeGrafter"/>
</dbReference>
<proteinExistence type="inferred from homology"/>
<dbReference type="InterPro" id="IPR002044">
    <property type="entry name" value="CBM20"/>
</dbReference>
<feature type="region of interest" description="Disordered" evidence="3">
    <location>
        <begin position="681"/>
        <end position="720"/>
    </location>
</feature>
<dbReference type="InterPro" id="IPR017946">
    <property type="entry name" value="PLC-like_Pdiesterase_TIM-brl"/>
</dbReference>
<dbReference type="InterPro" id="IPR013783">
    <property type="entry name" value="Ig-like_fold"/>
</dbReference>
<dbReference type="GO" id="GO:2001070">
    <property type="term" value="F:starch binding"/>
    <property type="evidence" value="ECO:0007669"/>
    <property type="project" value="InterPro"/>
</dbReference>
<feature type="domain" description="GP-PDE" evidence="4">
    <location>
        <begin position="368"/>
        <end position="664"/>
    </location>
</feature>
<accession>A0A6A4XAY7</accession>
<dbReference type="InterPro" id="IPR030395">
    <property type="entry name" value="GP_PDE_dom"/>
</dbReference>
<dbReference type="AlphaFoldDB" id="A0A6A4XAY7"/>
<keyword evidence="2" id="KW-0378">Hydrolase</keyword>
<evidence type="ECO:0000313" key="5">
    <source>
        <dbReference type="EMBL" id="KAF0311561.1"/>
    </source>
</evidence>
<dbReference type="InterPro" id="IPR057506">
    <property type="entry name" value="C2_GPCPD1"/>
</dbReference>
<dbReference type="Gene3D" id="2.60.40.10">
    <property type="entry name" value="Immunoglobulins"/>
    <property type="match status" value="1"/>
</dbReference>
<dbReference type="InterPro" id="IPR013784">
    <property type="entry name" value="Carb-bd-like_fold"/>
</dbReference>
<evidence type="ECO:0000256" key="3">
    <source>
        <dbReference type="SAM" id="MobiDB-lite"/>
    </source>
</evidence>
<dbReference type="SUPFAM" id="SSF49452">
    <property type="entry name" value="Starch-binding domain-like"/>
    <property type="match status" value="1"/>
</dbReference>
<protein>
    <submittedName>
        <fullName evidence="5">Glycerophosphocholine phosphodiesterase GPCPD1</fullName>
    </submittedName>
</protein>
<sequence length="720" mass="81294">MPRKVAGRAMAPPVSRQWQFSVTCEVDVGETVCLVGSAAQLGSWCLGSVVELQRADPVPHFTGINGANGVNGVNGANGANGARRANVSNGTTNGTTETEPPVWRTSVTLRTDQDVFYRYCVCILLHVDGQRKVVARRWETDLAPRKIPAAALQEDDTACDQLDHFGCITPMRHVDRGWLSVESVVQLKLYANPVELWKKRQRKYRLKVTPVNLERKMIAEPLMSSEDSSEMDMQSLRAGNTWPVMELAVMKEGENFFQRQQQFGRVYEEGDFFTFQCQMLKPETIAYMVDLYSAENTDGESAEHIGFCHILPNNLKQTNGTVSMPINGTSQQPIGQLTVDYLLVRPMEEAQCMMENSYSRYWRETWRGLDVGHRGAGNSFTHKPEACANIRENTIASLKQAMEHGADFVEFDIQLSKDMVPLIYHDFHVGIALRKKDVIDDHHLLTVPLKDLEYAQLQQLKVYNIEEGKMGSLHLENDLLEDNQPFPTLQLAMESLDPHLGFNIEIKWTMQLQDGSFELCHPFELNSYIDHILKVVLEHSGTRKIIFSCFHPDICTMLRLKQNRYPVLFLTQGETDQWPPYKDTRCQSLDMAQLFARSAQILGVDVFSGVLLKQPEYIKSAQAKGLVVFCWGDDNANSDTIRYLKAQGCDGIIYDRMDRYCEKDNKESIFLMEARQAKDMALADSDNGSDASAEEAPRTATGKGRPELHFPPISEVPESS</sequence>
<dbReference type="Pfam" id="PF25329">
    <property type="entry name" value="C2_GDE1"/>
    <property type="match status" value="1"/>
</dbReference>
<name>A0A6A4XAY7_AMPAM</name>
<keyword evidence="6" id="KW-1185">Reference proteome</keyword>
<comment type="caution">
    <text evidence="5">The sequence shown here is derived from an EMBL/GenBank/DDBJ whole genome shotgun (WGS) entry which is preliminary data.</text>
</comment>
<dbReference type="EMBL" id="VIIS01000229">
    <property type="protein sequence ID" value="KAF0311562.1"/>
    <property type="molecule type" value="Genomic_DNA"/>
</dbReference>
<dbReference type="EMBL" id="VIIS01000229">
    <property type="protein sequence ID" value="KAF0311561.1"/>
    <property type="molecule type" value="Genomic_DNA"/>
</dbReference>
<organism evidence="5 6">
    <name type="scientific">Amphibalanus amphitrite</name>
    <name type="common">Striped barnacle</name>
    <name type="synonym">Balanus amphitrite</name>
    <dbReference type="NCBI Taxonomy" id="1232801"/>
    <lineage>
        <taxon>Eukaryota</taxon>
        <taxon>Metazoa</taxon>
        <taxon>Ecdysozoa</taxon>
        <taxon>Arthropoda</taxon>
        <taxon>Crustacea</taxon>
        <taxon>Multicrustacea</taxon>
        <taxon>Cirripedia</taxon>
        <taxon>Thoracica</taxon>
        <taxon>Thoracicalcarea</taxon>
        <taxon>Balanomorpha</taxon>
        <taxon>Balanoidea</taxon>
        <taxon>Balanidae</taxon>
        <taxon>Amphibalaninae</taxon>
        <taxon>Amphibalanus</taxon>
    </lineage>
</organism>
<dbReference type="SUPFAM" id="SSF51695">
    <property type="entry name" value="PLC-like phosphodiesterases"/>
    <property type="match status" value="1"/>
</dbReference>
<reference evidence="5 6" key="1">
    <citation type="submission" date="2019-07" db="EMBL/GenBank/DDBJ databases">
        <title>Draft genome assembly of a fouling barnacle, Amphibalanus amphitrite (Darwin, 1854): The first reference genome for Thecostraca.</title>
        <authorList>
            <person name="Kim W."/>
        </authorList>
    </citation>
    <scope>NUCLEOTIDE SEQUENCE [LARGE SCALE GENOMIC DNA]</scope>
    <source>
        <strain evidence="5">SNU_AA5</strain>
        <tissue evidence="5">Soma without cirri and trophi</tissue>
    </source>
</reference>
<evidence type="ECO:0000256" key="1">
    <source>
        <dbReference type="ARBA" id="ARBA00007277"/>
    </source>
</evidence>
<comment type="similarity">
    <text evidence="1">Belongs to the glycerophosphoryl diester phosphodiesterase family.</text>
</comment>
<dbReference type="PANTHER" id="PTHR22958">
    <property type="entry name" value="GLYCEROPHOSPHORYL DIESTER PHOSPHODIESTERASE"/>
    <property type="match status" value="1"/>
</dbReference>